<dbReference type="EMBL" id="MWQY01000035">
    <property type="protein sequence ID" value="ORC30240.1"/>
    <property type="molecule type" value="Genomic_DNA"/>
</dbReference>
<evidence type="ECO:0000256" key="1">
    <source>
        <dbReference type="ARBA" id="ARBA00004196"/>
    </source>
</evidence>
<reference evidence="5 6" key="1">
    <citation type="submission" date="2017-03" db="EMBL/GenBank/DDBJ databases">
        <title>Draft Genome sequence of Marispirochaeta sp. strain JC444.</title>
        <authorList>
            <person name="Shivani Y."/>
            <person name="Subhash Y."/>
            <person name="Sasikala C."/>
            <person name="Ramana C."/>
        </authorList>
    </citation>
    <scope>NUCLEOTIDE SEQUENCE [LARGE SCALE GENOMIC DNA]</scope>
    <source>
        <strain evidence="5 6">JC444</strain>
    </source>
</reference>
<accession>A0A1Y1RU51</accession>
<keyword evidence="6" id="KW-1185">Reference proteome</keyword>
<dbReference type="InterPro" id="IPR018389">
    <property type="entry name" value="DctP_fam"/>
</dbReference>
<dbReference type="PIRSF" id="PIRSF006470">
    <property type="entry name" value="DctB"/>
    <property type="match status" value="1"/>
</dbReference>
<dbReference type="RefSeq" id="WP_083053004.1">
    <property type="nucleotide sequence ID" value="NZ_MWQY01000035.1"/>
</dbReference>
<comment type="subcellular location">
    <subcellularLocation>
        <location evidence="1">Cell envelope</location>
    </subcellularLocation>
</comment>
<evidence type="ECO:0000313" key="6">
    <source>
        <dbReference type="Proteomes" id="UP000192343"/>
    </source>
</evidence>
<dbReference type="Gene3D" id="3.40.190.170">
    <property type="entry name" value="Bacterial extracellular solute-binding protein, family 7"/>
    <property type="match status" value="1"/>
</dbReference>
<protein>
    <recommendedName>
        <fullName evidence="7">C4-dicarboxylate ABC transporter substrate-binding protein</fullName>
    </recommendedName>
</protein>
<dbReference type="GO" id="GO:0055085">
    <property type="term" value="P:transmembrane transport"/>
    <property type="evidence" value="ECO:0007669"/>
    <property type="project" value="InterPro"/>
</dbReference>
<dbReference type="Pfam" id="PF03480">
    <property type="entry name" value="DctP"/>
    <property type="match status" value="1"/>
</dbReference>
<dbReference type="GO" id="GO:0030288">
    <property type="term" value="C:outer membrane-bounded periplasmic space"/>
    <property type="evidence" value="ECO:0007669"/>
    <property type="project" value="InterPro"/>
</dbReference>
<evidence type="ECO:0000313" key="5">
    <source>
        <dbReference type="EMBL" id="ORC30240.1"/>
    </source>
</evidence>
<comment type="similarity">
    <text evidence="2">Belongs to the bacterial solute-binding protein 7 family.</text>
</comment>
<gene>
    <name evidence="5" type="ORF">B4O97_18490</name>
</gene>
<dbReference type="NCBIfam" id="TIGR00787">
    <property type="entry name" value="dctP"/>
    <property type="match status" value="1"/>
</dbReference>
<dbReference type="STRING" id="1963862.B4O97_18490"/>
<organism evidence="5 6">
    <name type="scientific">Marispirochaeta aestuarii</name>
    <dbReference type="NCBI Taxonomy" id="1963862"/>
    <lineage>
        <taxon>Bacteria</taxon>
        <taxon>Pseudomonadati</taxon>
        <taxon>Spirochaetota</taxon>
        <taxon>Spirochaetia</taxon>
        <taxon>Spirochaetales</taxon>
        <taxon>Spirochaetaceae</taxon>
        <taxon>Marispirochaeta</taxon>
    </lineage>
</organism>
<dbReference type="InterPro" id="IPR004682">
    <property type="entry name" value="TRAP_DctP"/>
</dbReference>
<dbReference type="InterPro" id="IPR038404">
    <property type="entry name" value="TRAP_DctP_sf"/>
</dbReference>
<evidence type="ECO:0000256" key="3">
    <source>
        <dbReference type="ARBA" id="ARBA00022448"/>
    </source>
</evidence>
<keyword evidence="3" id="KW-0813">Transport</keyword>
<sequence>MLKKALGIALLLAVILSPIYSGGEKEAAGGEKQIVLRLGHDQSDGHPYDLGVKRFAEEVEKRTNGAVAIKIYPAAQLGDSPEQIEGLNLGTLDLSLSAFSHVTGFVKELDLFGAPFLFEDEEHFSAVFNGEVGEILDQACQEKYNIRLLSTFTSGYRLLFNAERPIEKIGDLEGLKIRVMGGEANSLTWSVFGAIPAPLPYSEVYSALQAGVVDGAENEPVSIMMNKFYEAAPYFALTDHLVLPMGLFMSDKVLQDLPAEYQEIIKEAAQDAAIWERDYITEKNMSSIKEMQEKYDVVVTRPDKTALMERGRPIQDQMAKKLGLEDLLEKVRAAAK</sequence>
<proteinExistence type="inferred from homology"/>
<evidence type="ECO:0000256" key="4">
    <source>
        <dbReference type="ARBA" id="ARBA00022729"/>
    </source>
</evidence>
<evidence type="ECO:0008006" key="7">
    <source>
        <dbReference type="Google" id="ProtNLM"/>
    </source>
</evidence>
<dbReference type="PANTHER" id="PTHR33376">
    <property type="match status" value="1"/>
</dbReference>
<dbReference type="CDD" id="cd13603">
    <property type="entry name" value="PBP2_TRAP_Siap_TeaA_like"/>
    <property type="match status" value="1"/>
</dbReference>
<dbReference type="Proteomes" id="UP000192343">
    <property type="component" value="Unassembled WGS sequence"/>
</dbReference>
<evidence type="ECO:0000256" key="2">
    <source>
        <dbReference type="ARBA" id="ARBA00009023"/>
    </source>
</evidence>
<dbReference type="OrthoDB" id="89872at2"/>
<dbReference type="NCBIfam" id="NF037995">
    <property type="entry name" value="TRAP_S1"/>
    <property type="match status" value="1"/>
</dbReference>
<dbReference type="PANTHER" id="PTHR33376:SF4">
    <property type="entry name" value="SIALIC ACID-BINDING PERIPLASMIC PROTEIN SIAP"/>
    <property type="match status" value="1"/>
</dbReference>
<name>A0A1Y1RU51_9SPIO</name>
<comment type="caution">
    <text evidence="5">The sequence shown here is derived from an EMBL/GenBank/DDBJ whole genome shotgun (WGS) entry which is preliminary data.</text>
</comment>
<dbReference type="AlphaFoldDB" id="A0A1Y1RU51"/>
<keyword evidence="4" id="KW-0732">Signal</keyword>